<evidence type="ECO:0000313" key="12">
    <source>
        <dbReference type="EMBL" id="RDU69420.1"/>
    </source>
</evidence>
<organism evidence="12 13">
    <name type="scientific">Helicobacter cholecystus</name>
    <dbReference type="NCBI Taxonomy" id="45498"/>
    <lineage>
        <taxon>Bacteria</taxon>
        <taxon>Pseudomonadati</taxon>
        <taxon>Campylobacterota</taxon>
        <taxon>Epsilonproteobacteria</taxon>
        <taxon>Campylobacterales</taxon>
        <taxon>Helicobacteraceae</taxon>
        <taxon>Helicobacter</taxon>
    </lineage>
</organism>
<evidence type="ECO:0000256" key="2">
    <source>
        <dbReference type="ARBA" id="ARBA00020953"/>
    </source>
</evidence>
<dbReference type="PANTHER" id="PTHR43834:SF6">
    <property type="entry name" value="GTPASE DER"/>
    <property type="match status" value="1"/>
</dbReference>
<dbReference type="InterPro" id="IPR016484">
    <property type="entry name" value="GTPase_Der"/>
</dbReference>
<dbReference type="PROSITE" id="PS51712">
    <property type="entry name" value="G_ENGA"/>
    <property type="match status" value="1"/>
</dbReference>
<dbReference type="RefSeq" id="WP_104724628.1">
    <property type="nucleotide sequence ID" value="NZ_FZNE01000003.1"/>
</dbReference>
<evidence type="ECO:0000256" key="7">
    <source>
        <dbReference type="ARBA" id="ARBA00032345"/>
    </source>
</evidence>
<dbReference type="InterPro" id="IPR031166">
    <property type="entry name" value="G_ENGA"/>
</dbReference>
<gene>
    <name evidence="8" type="primary">der</name>
    <name evidence="12" type="ORF">CQA62_01875</name>
</gene>
<dbReference type="CDD" id="cd01895">
    <property type="entry name" value="EngA2"/>
    <property type="match status" value="1"/>
</dbReference>
<feature type="binding site" evidence="8">
    <location>
        <begin position="311"/>
        <end position="314"/>
    </location>
    <ligand>
        <name>GTP</name>
        <dbReference type="ChEBI" id="CHEBI:37565"/>
        <label>2</label>
    </ligand>
</feature>
<feature type="binding site" evidence="8">
    <location>
        <begin position="8"/>
        <end position="15"/>
    </location>
    <ligand>
        <name>GTP</name>
        <dbReference type="ChEBI" id="CHEBI:37565"/>
        <label>1</label>
    </ligand>
</feature>
<comment type="caution">
    <text evidence="12">The sequence shown here is derived from an EMBL/GenBank/DDBJ whole genome shotgun (WGS) entry which is preliminary data.</text>
</comment>
<dbReference type="PIRSF" id="PIRSF006485">
    <property type="entry name" value="GTP-binding_EngA"/>
    <property type="match status" value="1"/>
</dbReference>
<dbReference type="Proteomes" id="UP000257067">
    <property type="component" value="Unassembled WGS sequence"/>
</dbReference>
<dbReference type="CDD" id="cd01894">
    <property type="entry name" value="EngA1"/>
    <property type="match status" value="1"/>
</dbReference>
<dbReference type="GO" id="GO:0005525">
    <property type="term" value="F:GTP binding"/>
    <property type="evidence" value="ECO:0007669"/>
    <property type="project" value="UniProtKB-UniRule"/>
</dbReference>
<evidence type="ECO:0000313" key="13">
    <source>
        <dbReference type="Proteomes" id="UP000257067"/>
    </source>
</evidence>
<keyword evidence="13" id="KW-1185">Reference proteome</keyword>
<accession>A0A3D8IWR5</accession>
<dbReference type="EMBL" id="NXLU01000002">
    <property type="protein sequence ID" value="RDU69420.1"/>
    <property type="molecule type" value="Genomic_DNA"/>
</dbReference>
<dbReference type="Gene3D" id="3.30.300.20">
    <property type="match status" value="1"/>
</dbReference>
<keyword evidence="5 8" id="KW-0547">Nucleotide-binding</keyword>
<evidence type="ECO:0000256" key="5">
    <source>
        <dbReference type="ARBA" id="ARBA00022741"/>
    </source>
</evidence>
<feature type="binding site" evidence="8">
    <location>
        <begin position="116"/>
        <end position="119"/>
    </location>
    <ligand>
        <name>GTP</name>
        <dbReference type="ChEBI" id="CHEBI:37565"/>
        <label>1</label>
    </ligand>
</feature>
<keyword evidence="6 8" id="KW-0342">GTP-binding</keyword>
<dbReference type="Pfam" id="PF01926">
    <property type="entry name" value="MMR_HSR1"/>
    <property type="match status" value="2"/>
</dbReference>
<feature type="binding site" evidence="8">
    <location>
        <begin position="247"/>
        <end position="251"/>
    </location>
    <ligand>
        <name>GTP</name>
        <dbReference type="ChEBI" id="CHEBI:37565"/>
        <label>2</label>
    </ligand>
</feature>
<dbReference type="NCBIfam" id="TIGR00231">
    <property type="entry name" value="small_GTP"/>
    <property type="match status" value="2"/>
</dbReference>
<feature type="binding site" evidence="8">
    <location>
        <begin position="55"/>
        <end position="59"/>
    </location>
    <ligand>
        <name>GTP</name>
        <dbReference type="ChEBI" id="CHEBI:37565"/>
        <label>1</label>
    </ligand>
</feature>
<evidence type="ECO:0000256" key="10">
    <source>
        <dbReference type="RuleBase" id="RU004481"/>
    </source>
</evidence>
<dbReference type="GO" id="GO:0043022">
    <property type="term" value="F:ribosome binding"/>
    <property type="evidence" value="ECO:0007669"/>
    <property type="project" value="TreeGrafter"/>
</dbReference>
<dbReference type="GO" id="GO:0042254">
    <property type="term" value="P:ribosome biogenesis"/>
    <property type="evidence" value="ECO:0007669"/>
    <property type="project" value="UniProtKB-KW"/>
</dbReference>
<dbReference type="HAMAP" id="MF_00195">
    <property type="entry name" value="GTPase_Der"/>
    <property type="match status" value="1"/>
</dbReference>
<evidence type="ECO:0000256" key="1">
    <source>
        <dbReference type="ARBA" id="ARBA00008279"/>
    </source>
</evidence>
<dbReference type="PANTHER" id="PTHR43834">
    <property type="entry name" value="GTPASE DER"/>
    <property type="match status" value="1"/>
</dbReference>
<dbReference type="InterPro" id="IPR015946">
    <property type="entry name" value="KH_dom-like_a/b"/>
</dbReference>
<dbReference type="NCBIfam" id="TIGR03594">
    <property type="entry name" value="GTPase_EngA"/>
    <property type="match status" value="1"/>
</dbReference>
<comment type="subunit">
    <text evidence="8">Associates with the 50S ribosomal subunit.</text>
</comment>
<evidence type="ECO:0000256" key="6">
    <source>
        <dbReference type="ARBA" id="ARBA00023134"/>
    </source>
</evidence>
<dbReference type="Pfam" id="PF14714">
    <property type="entry name" value="KH_dom-like"/>
    <property type="match status" value="1"/>
</dbReference>
<evidence type="ECO:0000259" key="11">
    <source>
        <dbReference type="PROSITE" id="PS51712"/>
    </source>
</evidence>
<dbReference type="AlphaFoldDB" id="A0A3D8IWR5"/>
<dbReference type="Gene3D" id="3.40.50.300">
    <property type="entry name" value="P-loop containing nucleotide triphosphate hydrolases"/>
    <property type="match status" value="2"/>
</dbReference>
<dbReference type="InterPro" id="IPR006073">
    <property type="entry name" value="GTP-bd"/>
</dbReference>
<sequence>MKRIAILGKPNVGKSSLFNRFLKQRKAITSDVAGTTRDVNCSVMDFDGNLIEVLDTGGIDEGSELFSKIKELSIKASEEADLVLYMVDGKLLPQEEDRMLFYAISKKAKRCVLVINKIDNDKEKQRGWEFASFGAKESFMISASHNRGILALKAYIIQALGLQTQVSLQNDEEQSLEEFLAQEEKVEGEEGKSINVGIIGRVNVGKSSLLNALLGRQRSVVSSVAGTTIDPVDEEMEYEGQRIKFVDTAGIRRRSKIEGIERFALDRTQKVLEQSDIALLVLDVSEGFVELDERISSLVDKYSLGVIIVLNKWDIKASEFEEIRSELKRKFRFLEYAPFLSVSAKNGRHIEEIKKKILEVYANYSFRIPTSRLNECIAEATKRHQLPSDHGKIVRIYYATQYETCPPQIALVMNRPKALHFSYRRYLVNFLRESFNFIGTPILISARGRKEQSAIEGEG</sequence>
<dbReference type="OrthoDB" id="9805918at2"/>
<dbReference type="InterPro" id="IPR032859">
    <property type="entry name" value="KH_dom-like"/>
</dbReference>
<comment type="function">
    <text evidence="8 10">GTPase that plays an essential role in the late steps of ribosome biogenesis.</text>
</comment>
<dbReference type="FunFam" id="3.30.300.20:FF:000004">
    <property type="entry name" value="GTPase Der"/>
    <property type="match status" value="1"/>
</dbReference>
<dbReference type="FunFam" id="3.40.50.300:FF:000494">
    <property type="entry name" value="tRNA modification GTPase MnmE"/>
    <property type="match status" value="2"/>
</dbReference>
<feature type="binding site" evidence="8">
    <location>
        <begin position="200"/>
        <end position="207"/>
    </location>
    <ligand>
        <name>GTP</name>
        <dbReference type="ChEBI" id="CHEBI:37565"/>
        <label>2</label>
    </ligand>
</feature>
<dbReference type="InterPro" id="IPR005225">
    <property type="entry name" value="Small_GTP-bd"/>
</dbReference>
<evidence type="ECO:0000256" key="9">
    <source>
        <dbReference type="PROSITE-ProRule" id="PRU01049"/>
    </source>
</evidence>
<comment type="similarity">
    <text evidence="1 8 9 10">Belongs to the TRAFAC class TrmE-Era-EngA-EngB-Septin-like GTPase superfamily. EngA (Der) GTPase family.</text>
</comment>
<keyword evidence="3 8" id="KW-0690">Ribosome biogenesis</keyword>
<dbReference type="PRINTS" id="PR00326">
    <property type="entry name" value="GTP1OBG"/>
</dbReference>
<evidence type="ECO:0000256" key="8">
    <source>
        <dbReference type="HAMAP-Rule" id="MF_00195"/>
    </source>
</evidence>
<evidence type="ECO:0000256" key="4">
    <source>
        <dbReference type="ARBA" id="ARBA00022737"/>
    </source>
</evidence>
<dbReference type="SUPFAM" id="SSF52540">
    <property type="entry name" value="P-loop containing nucleoside triphosphate hydrolases"/>
    <property type="match status" value="2"/>
</dbReference>
<evidence type="ECO:0000256" key="3">
    <source>
        <dbReference type="ARBA" id="ARBA00022517"/>
    </source>
</evidence>
<dbReference type="InterPro" id="IPR027417">
    <property type="entry name" value="P-loop_NTPase"/>
</dbReference>
<protein>
    <recommendedName>
        <fullName evidence="2 8">GTPase Der</fullName>
    </recommendedName>
    <alternativeName>
        <fullName evidence="7 8">GTP-binding protein EngA</fullName>
    </alternativeName>
</protein>
<name>A0A3D8IWR5_9HELI</name>
<reference evidence="12 13" key="1">
    <citation type="submission" date="2018-04" db="EMBL/GenBank/DDBJ databases">
        <title>Novel Campyloabacter and Helicobacter Species and Strains.</title>
        <authorList>
            <person name="Mannion A.J."/>
            <person name="Shen Z."/>
            <person name="Fox J.G."/>
        </authorList>
    </citation>
    <scope>NUCLEOTIDE SEQUENCE [LARGE SCALE GENOMIC DNA]</scope>
    <source>
        <strain evidence="12 13">ATCC 700242</strain>
    </source>
</reference>
<feature type="domain" description="EngA-type G" evidence="11">
    <location>
        <begin position="194"/>
        <end position="365"/>
    </location>
</feature>
<proteinExistence type="inferred from homology"/>
<keyword evidence="4 10" id="KW-0677">Repeat</keyword>